<feature type="domain" description="Rhodanese" evidence="2">
    <location>
        <begin position="15"/>
        <end position="102"/>
    </location>
</feature>
<keyword evidence="1" id="KW-0472">Membrane</keyword>
<dbReference type="AlphaFoldDB" id="A0A5B8XEN7"/>
<keyword evidence="1" id="KW-0812">Transmembrane</keyword>
<dbReference type="SUPFAM" id="SSF52821">
    <property type="entry name" value="Rhodanese/Cell cycle control phosphatase"/>
    <property type="match status" value="1"/>
</dbReference>
<evidence type="ECO:0000256" key="1">
    <source>
        <dbReference type="SAM" id="Phobius"/>
    </source>
</evidence>
<dbReference type="OrthoDB" id="9807812at2"/>
<dbReference type="InterPro" id="IPR050229">
    <property type="entry name" value="GlpE_sulfurtransferase"/>
</dbReference>
<dbReference type="RefSeq" id="WP_146821148.1">
    <property type="nucleotide sequence ID" value="NZ_CP029077.1"/>
</dbReference>
<reference evidence="3 4" key="1">
    <citation type="journal article" date="2019" name="ISME J.">
        <title>Deianiraea, an extracellular bacterium associated with the ciliate Paramecium, suggests an alternative scenario for the evolution of Rickettsiales.</title>
        <authorList>
            <person name="Castelli M."/>
            <person name="Sabaneyeva E."/>
            <person name="Lanzoni O."/>
            <person name="Lebedeva N."/>
            <person name="Floriano A.M."/>
            <person name="Gaiarsa S."/>
            <person name="Benken K."/>
            <person name="Modeo L."/>
            <person name="Bandi C."/>
            <person name="Potekhin A."/>
            <person name="Sassera D."/>
            <person name="Petroni G."/>
        </authorList>
    </citation>
    <scope>NUCLEOTIDE SEQUENCE [LARGE SCALE GENOMIC DNA]</scope>
    <source>
        <strain evidence="3">CyL4-1</strain>
    </source>
</reference>
<organism evidence="3 4">
    <name type="scientific">Candidatus Deianiraea vastatrix</name>
    <dbReference type="NCBI Taxonomy" id="2163644"/>
    <lineage>
        <taxon>Bacteria</taxon>
        <taxon>Pseudomonadati</taxon>
        <taxon>Pseudomonadota</taxon>
        <taxon>Alphaproteobacteria</taxon>
        <taxon>Rickettsiales</taxon>
        <taxon>Candidatus Deianiraeaceae</taxon>
        <taxon>Candidatus Deianiraea</taxon>
    </lineage>
</organism>
<dbReference type="Gene3D" id="3.40.250.10">
    <property type="entry name" value="Rhodanese-like domain"/>
    <property type="match status" value="1"/>
</dbReference>
<protein>
    <submittedName>
        <fullName evidence="3">Sulfurtransferase</fullName>
    </submittedName>
</protein>
<dbReference type="SMART" id="SM00450">
    <property type="entry name" value="RHOD"/>
    <property type="match status" value="1"/>
</dbReference>
<feature type="transmembrane region" description="Helical" evidence="1">
    <location>
        <begin position="249"/>
        <end position="277"/>
    </location>
</feature>
<dbReference type="CDD" id="cd00158">
    <property type="entry name" value="RHOD"/>
    <property type="match status" value="1"/>
</dbReference>
<dbReference type="PROSITE" id="PS50206">
    <property type="entry name" value="RHODANESE_3"/>
    <property type="match status" value="1"/>
</dbReference>
<keyword evidence="1" id="KW-1133">Transmembrane helix</keyword>
<gene>
    <name evidence="3" type="ORF">Deia_00998</name>
</gene>
<dbReference type="InterPro" id="IPR001763">
    <property type="entry name" value="Rhodanese-like_dom"/>
</dbReference>
<name>A0A5B8XEN7_9RICK</name>
<evidence type="ECO:0000313" key="4">
    <source>
        <dbReference type="Proteomes" id="UP000321934"/>
    </source>
</evidence>
<dbReference type="GO" id="GO:0016740">
    <property type="term" value="F:transferase activity"/>
    <property type="evidence" value="ECO:0007669"/>
    <property type="project" value="UniProtKB-KW"/>
</dbReference>
<dbReference type="PANTHER" id="PTHR43031:SF17">
    <property type="entry name" value="SULFURTRANSFERASE YTWF-RELATED"/>
    <property type="match status" value="1"/>
</dbReference>
<accession>A0A5B8XEN7</accession>
<keyword evidence="3" id="KW-0808">Transferase</keyword>
<evidence type="ECO:0000313" key="3">
    <source>
        <dbReference type="EMBL" id="QED23782.1"/>
    </source>
</evidence>
<keyword evidence="4" id="KW-1185">Reference proteome</keyword>
<sequence length="343" mass="36196">MIHLLEVQDLKKKLKNGSIFLIDVREPSENAASSIPGSILMPLGTINLAEVRAHNKDNKPIALHCKGGVRSLEACKKLLEEDANLEVYNVEGGILAWHAMENGEYGSAPVGGCSAGGGCSSGGGKSSDSKVGCSDSSGCSAGVKSECSSKKIEEKTGCCKDSNYEKVELSNKSSCCKGGERKSDCCKSASHHEAFGSSCCKEGNKGGCCDEKSQCCKSDAVKSGCCKETGSCCKTGAKSCKSHIPCFQFWLIFSVIAVYFPRALHIFGIIVIFKLIFMAIKNKSQKISSGCCKIDSKSSGCCKNGKQSPSQCCDDAKTCDKNSACDDIDDDNTSSVCCGGKCR</sequence>
<proteinExistence type="predicted"/>
<evidence type="ECO:0000259" key="2">
    <source>
        <dbReference type="PROSITE" id="PS50206"/>
    </source>
</evidence>
<dbReference type="InterPro" id="IPR036873">
    <property type="entry name" value="Rhodanese-like_dom_sf"/>
</dbReference>
<dbReference type="Pfam" id="PF00581">
    <property type="entry name" value="Rhodanese"/>
    <property type="match status" value="1"/>
</dbReference>
<dbReference type="Proteomes" id="UP000321934">
    <property type="component" value="Chromosome"/>
</dbReference>
<dbReference type="PANTHER" id="PTHR43031">
    <property type="entry name" value="FAD-DEPENDENT OXIDOREDUCTASE"/>
    <property type="match status" value="1"/>
</dbReference>
<dbReference type="EMBL" id="CP029077">
    <property type="protein sequence ID" value="QED23782.1"/>
    <property type="molecule type" value="Genomic_DNA"/>
</dbReference>